<dbReference type="Proteomes" id="UP000435036">
    <property type="component" value="Unassembled WGS sequence"/>
</dbReference>
<accession>A0A6N8L170</accession>
<protein>
    <recommendedName>
        <fullName evidence="3">Lipocalin-like domain-containing protein</fullName>
    </recommendedName>
</protein>
<reference evidence="1 2" key="1">
    <citation type="submission" date="2019-12" db="EMBL/GenBank/DDBJ databases">
        <authorList>
            <person name="Dong K."/>
        </authorList>
    </citation>
    <scope>NUCLEOTIDE SEQUENCE [LARGE SCALE GENOMIC DNA]</scope>
    <source>
        <strain evidence="1 2">JCM 31225</strain>
    </source>
</reference>
<evidence type="ECO:0000313" key="2">
    <source>
        <dbReference type="Proteomes" id="UP000435036"/>
    </source>
</evidence>
<name>A0A6N8L170_9SPHI</name>
<organism evidence="1 2">
    <name type="scientific">Sphingobacterium humi</name>
    <dbReference type="NCBI Taxonomy" id="1796905"/>
    <lineage>
        <taxon>Bacteria</taxon>
        <taxon>Pseudomonadati</taxon>
        <taxon>Bacteroidota</taxon>
        <taxon>Sphingobacteriia</taxon>
        <taxon>Sphingobacteriales</taxon>
        <taxon>Sphingobacteriaceae</taxon>
        <taxon>Sphingobacterium</taxon>
    </lineage>
</organism>
<sequence>MKNVLILLFVAIGLASCSKDTLDSIERDTAQNIIRLNKWFDVVKTETENGETHTEILVGNEQNSYIEFRANGNAYIMKNDQSFADPIPYSMPDNKVMIFDGVRYEIQENIISTITKFTLKNVEGDKTTTIQFKRR</sequence>
<proteinExistence type="predicted"/>
<dbReference type="EMBL" id="WSQA01000004">
    <property type="protein sequence ID" value="MVZ61898.1"/>
    <property type="molecule type" value="Genomic_DNA"/>
</dbReference>
<evidence type="ECO:0008006" key="3">
    <source>
        <dbReference type="Google" id="ProtNLM"/>
    </source>
</evidence>
<dbReference type="AlphaFoldDB" id="A0A6N8L170"/>
<dbReference type="OrthoDB" id="708011at2"/>
<comment type="caution">
    <text evidence="1">The sequence shown here is derived from an EMBL/GenBank/DDBJ whole genome shotgun (WGS) entry which is preliminary data.</text>
</comment>
<evidence type="ECO:0000313" key="1">
    <source>
        <dbReference type="EMBL" id="MVZ61898.1"/>
    </source>
</evidence>
<keyword evidence="2" id="KW-1185">Reference proteome</keyword>
<dbReference type="RefSeq" id="WP_160368627.1">
    <property type="nucleotide sequence ID" value="NZ_WSQA01000004.1"/>
</dbReference>
<dbReference type="PROSITE" id="PS51257">
    <property type="entry name" value="PROKAR_LIPOPROTEIN"/>
    <property type="match status" value="1"/>
</dbReference>
<gene>
    <name evidence="1" type="ORF">GQF63_07705</name>
</gene>